<organism evidence="1 4">
    <name type="scientific">Arctia plantaginis</name>
    <name type="common">Wood tiger moth</name>
    <name type="synonym">Phalaena plantaginis</name>
    <dbReference type="NCBI Taxonomy" id="874455"/>
    <lineage>
        <taxon>Eukaryota</taxon>
        <taxon>Metazoa</taxon>
        <taxon>Ecdysozoa</taxon>
        <taxon>Arthropoda</taxon>
        <taxon>Hexapoda</taxon>
        <taxon>Insecta</taxon>
        <taxon>Pterygota</taxon>
        <taxon>Neoptera</taxon>
        <taxon>Endopterygota</taxon>
        <taxon>Lepidoptera</taxon>
        <taxon>Glossata</taxon>
        <taxon>Ditrysia</taxon>
        <taxon>Noctuoidea</taxon>
        <taxon>Erebidae</taxon>
        <taxon>Arctiinae</taxon>
        <taxon>Arctia</taxon>
    </lineage>
</organism>
<proteinExistence type="predicted"/>
<protein>
    <submittedName>
        <fullName evidence="1">Uncharacterized protein</fullName>
    </submittedName>
</protein>
<reference evidence="3 4" key="1">
    <citation type="submission" date="2020-04" db="EMBL/GenBank/DDBJ databases">
        <authorList>
            <person name="Wallbank WR R."/>
            <person name="Pardo Diaz C."/>
            <person name="Kozak K."/>
            <person name="Martin S."/>
            <person name="Jiggins C."/>
            <person name="Moest M."/>
            <person name="Warren A I."/>
            <person name="Byers J.R.P. K."/>
            <person name="Montejo-Kovacevich G."/>
            <person name="Yen C E."/>
        </authorList>
    </citation>
    <scope>NUCLEOTIDE SEQUENCE [LARGE SCALE GENOMIC DNA]</scope>
</reference>
<dbReference type="Proteomes" id="UP000494256">
    <property type="component" value="Unassembled WGS sequence"/>
</dbReference>
<keyword evidence="3" id="KW-1185">Reference proteome</keyword>
<accession>A0A8S1AEI9</accession>
<evidence type="ECO:0000313" key="4">
    <source>
        <dbReference type="Proteomes" id="UP000494256"/>
    </source>
</evidence>
<name>A0A8S1AEI9_ARCPL</name>
<dbReference type="Proteomes" id="UP000494106">
    <property type="component" value="Unassembled WGS sequence"/>
</dbReference>
<evidence type="ECO:0000313" key="3">
    <source>
        <dbReference type="Proteomes" id="UP000494106"/>
    </source>
</evidence>
<sequence>MKAVIKIFKKKSTYERLKYIIYHGETSRRSQEPRFELGYPGYQLLCISALRARQQNKRGPRVSETDRDARTQHSLFGLETYDRINLYTGVAGKVTVRFKRQRK</sequence>
<gene>
    <name evidence="1" type="ORF">APLA_LOCUS10226</name>
    <name evidence="2" type="ORF">APLA_LOCUS9414</name>
</gene>
<evidence type="ECO:0000313" key="1">
    <source>
        <dbReference type="EMBL" id="CAB3243105.1"/>
    </source>
</evidence>
<dbReference type="EMBL" id="CADEBD010000314">
    <property type="protein sequence ID" value="CAB3243105.1"/>
    <property type="molecule type" value="Genomic_DNA"/>
</dbReference>
<evidence type="ECO:0000313" key="2">
    <source>
        <dbReference type="EMBL" id="CAB3243262.1"/>
    </source>
</evidence>
<dbReference type="AlphaFoldDB" id="A0A8S1AEI9"/>
<dbReference type="EMBL" id="CADEBC010000519">
    <property type="protein sequence ID" value="CAB3243262.1"/>
    <property type="molecule type" value="Genomic_DNA"/>
</dbReference>
<comment type="caution">
    <text evidence="1">The sequence shown here is derived from an EMBL/GenBank/DDBJ whole genome shotgun (WGS) entry which is preliminary data.</text>
</comment>